<evidence type="ECO:0000256" key="2">
    <source>
        <dbReference type="SAM" id="Phobius"/>
    </source>
</evidence>
<feature type="transmembrane region" description="Helical" evidence="2">
    <location>
        <begin position="154"/>
        <end position="172"/>
    </location>
</feature>
<keyword evidence="2" id="KW-1133">Transmembrane helix</keyword>
<evidence type="ECO:0000256" key="1">
    <source>
        <dbReference type="SAM" id="MobiDB-lite"/>
    </source>
</evidence>
<keyword evidence="2" id="KW-0472">Membrane</keyword>
<organism evidence="3">
    <name type="scientific">Propionibacterium freudenreichii subsp. freudenreichii</name>
    <dbReference type="NCBI Taxonomy" id="66712"/>
    <lineage>
        <taxon>Bacteria</taxon>
        <taxon>Bacillati</taxon>
        <taxon>Actinomycetota</taxon>
        <taxon>Actinomycetes</taxon>
        <taxon>Propionibacteriales</taxon>
        <taxon>Propionibacteriaceae</taxon>
        <taxon>Propionibacterium</taxon>
    </lineage>
</organism>
<accession>A0A0B7P0L4</accession>
<dbReference type="KEGG" id="pfre:RM25_1149"/>
<dbReference type="EMBL" id="LM676425">
    <property type="protein sequence ID" value="CEP26878.1"/>
    <property type="molecule type" value="Genomic_DNA"/>
</dbReference>
<protein>
    <submittedName>
        <fullName evidence="3">Hypothetical membrane protein</fullName>
    </submittedName>
</protein>
<feature type="transmembrane region" description="Helical" evidence="2">
    <location>
        <begin position="126"/>
        <end position="147"/>
    </location>
</feature>
<dbReference type="PATRIC" id="fig|66712.6.peg.1178"/>
<gene>
    <name evidence="3" type="ORF">PFCIRM138_10390</name>
</gene>
<keyword evidence="2" id="KW-0812">Transmembrane</keyword>
<evidence type="ECO:0000313" key="3">
    <source>
        <dbReference type="EMBL" id="CEP26878.1"/>
    </source>
</evidence>
<proteinExistence type="predicted"/>
<dbReference type="AlphaFoldDB" id="A0A0B7P0L4"/>
<dbReference type="RefSeq" id="WP_013160930.1">
    <property type="nucleotide sequence ID" value="NZ_CP010341.1"/>
</dbReference>
<feature type="transmembrane region" description="Helical" evidence="2">
    <location>
        <begin position="192"/>
        <end position="214"/>
    </location>
</feature>
<sequence length="468" mass="50236">MSESNTPSGSNAPRPTAASADNGSTTGVTVTIGPPAIADARTGSWVARFPLLVAFWALSRVVMACIFMTDLCSYIRNDVLYYGTAVASSPVPLLDRMTNVLDEYPTPIVGFLQVINALAGGSTSTFVSVFVLVLCLADGFAVAALFFRESPRAGWVWAAAGLLLGPLLWFRLDLLPALAVLGALHWMDRRPRLAGVMIALGAALKLWPALLIIPMMGRGRLARSRTLGFVVAGLVLGLGSLLTQGWARSASPLTYQGDRGLQIESVWATVPMVRRVISGDSGLTVFFSQYKAYEVSGPGVAGWIQVSDLLLVVMIVATVALGWLIGLRGVGLRGHRWAAPGEKDLGAIDWAIQLSLLAIICGVIVANKTLSPQYLMWLFPSLAIITARARGERQRRVVRRILAFAATSLALTPWVFPLGYSGLISSTPNAGVTWLLVLRNLGLVTLTAYSWFEAWRAAVRSGVFEPEL</sequence>
<feature type="transmembrane region" description="Helical" evidence="2">
    <location>
        <begin position="401"/>
        <end position="420"/>
    </location>
</feature>
<feature type="transmembrane region" description="Helical" evidence="2">
    <location>
        <begin position="347"/>
        <end position="366"/>
    </location>
</feature>
<feature type="region of interest" description="Disordered" evidence="1">
    <location>
        <begin position="1"/>
        <end position="26"/>
    </location>
</feature>
<feature type="transmembrane region" description="Helical" evidence="2">
    <location>
        <begin position="226"/>
        <end position="247"/>
    </location>
</feature>
<name>A0A0B7P0L4_PROFF</name>
<reference evidence="3" key="1">
    <citation type="submission" date="2014-08" db="EMBL/GenBank/DDBJ databases">
        <authorList>
            <person name="Falentin Helene"/>
        </authorList>
    </citation>
    <scope>NUCLEOTIDE SEQUENCE</scope>
</reference>
<feature type="transmembrane region" description="Helical" evidence="2">
    <location>
        <begin position="309"/>
        <end position="327"/>
    </location>
</feature>
<feature type="transmembrane region" description="Helical" evidence="2">
    <location>
        <begin position="49"/>
        <end position="69"/>
    </location>
</feature>
<feature type="transmembrane region" description="Helical" evidence="2">
    <location>
        <begin position="432"/>
        <end position="452"/>
    </location>
</feature>
<feature type="transmembrane region" description="Helical" evidence="2">
    <location>
        <begin position="372"/>
        <end position="389"/>
    </location>
</feature>